<evidence type="ECO:0000259" key="4">
    <source>
        <dbReference type="Pfam" id="PF02576"/>
    </source>
</evidence>
<dbReference type="GO" id="GO:0006412">
    <property type="term" value="P:translation"/>
    <property type="evidence" value="ECO:0007669"/>
    <property type="project" value="TreeGrafter"/>
</dbReference>
<comment type="similarity">
    <text evidence="3">Belongs to the RimP family.</text>
</comment>
<evidence type="ECO:0000256" key="1">
    <source>
        <dbReference type="ARBA" id="ARBA00022490"/>
    </source>
</evidence>
<comment type="caution">
    <text evidence="5">The sequence shown here is derived from an EMBL/GenBank/DDBJ whole genome shotgun (WGS) entry which is preliminary data.</text>
</comment>
<accession>A0A2N3II31</accession>
<comment type="subcellular location">
    <subcellularLocation>
        <location evidence="3">Cytoplasm</location>
    </subcellularLocation>
</comment>
<proteinExistence type="inferred from homology"/>
<dbReference type="RefSeq" id="WP_101358288.1">
    <property type="nucleotide sequence ID" value="NZ_NKXO01000013.1"/>
</dbReference>
<evidence type="ECO:0000313" key="5">
    <source>
        <dbReference type="EMBL" id="PKQ69956.1"/>
    </source>
</evidence>
<gene>
    <name evidence="3" type="primary">rimP</name>
    <name evidence="5" type="ORF">Rain11_1021</name>
</gene>
<keyword evidence="6" id="KW-1185">Reference proteome</keyword>
<dbReference type="HAMAP" id="MF_01077">
    <property type="entry name" value="RimP"/>
    <property type="match status" value="1"/>
</dbReference>
<dbReference type="PANTHER" id="PTHR33867:SF1">
    <property type="entry name" value="RIBOSOME MATURATION FACTOR RIMP"/>
    <property type="match status" value="1"/>
</dbReference>
<dbReference type="PANTHER" id="PTHR33867">
    <property type="entry name" value="RIBOSOME MATURATION FACTOR RIMP"/>
    <property type="match status" value="1"/>
</dbReference>
<dbReference type="OrthoDB" id="9789702at2"/>
<dbReference type="Gene3D" id="3.30.300.70">
    <property type="entry name" value="RimP-like superfamily, N-terminal"/>
    <property type="match status" value="1"/>
</dbReference>
<comment type="function">
    <text evidence="3">Required for maturation of 30S ribosomal subunits.</text>
</comment>
<dbReference type="GO" id="GO:0005829">
    <property type="term" value="C:cytosol"/>
    <property type="evidence" value="ECO:0007669"/>
    <property type="project" value="TreeGrafter"/>
</dbReference>
<evidence type="ECO:0000256" key="2">
    <source>
        <dbReference type="ARBA" id="ARBA00022517"/>
    </source>
</evidence>
<dbReference type="SUPFAM" id="SSF75420">
    <property type="entry name" value="YhbC-like, N-terminal domain"/>
    <property type="match status" value="1"/>
</dbReference>
<evidence type="ECO:0000256" key="3">
    <source>
        <dbReference type="HAMAP-Rule" id="MF_01077"/>
    </source>
</evidence>
<dbReference type="Proteomes" id="UP000233387">
    <property type="component" value="Unassembled WGS sequence"/>
</dbReference>
<dbReference type="Pfam" id="PF02576">
    <property type="entry name" value="RimP_N"/>
    <property type="match status" value="1"/>
</dbReference>
<feature type="domain" description="Ribosome maturation factor RimP N-terminal" evidence="4">
    <location>
        <begin position="20"/>
        <end position="84"/>
    </location>
</feature>
<dbReference type="InterPro" id="IPR003728">
    <property type="entry name" value="Ribosome_maturation_RimP"/>
</dbReference>
<dbReference type="InterPro" id="IPR028989">
    <property type="entry name" value="RimP_N"/>
</dbReference>
<keyword evidence="1 3" id="KW-0963">Cytoplasm</keyword>
<reference evidence="5 6" key="1">
    <citation type="submission" date="2017-06" db="EMBL/GenBank/DDBJ databases">
        <title>Raineya orbicola gen. nov., sp. nov. a slightly thermophilic bacterium of the phylum Bacteroidetes and the description of Raineyaceae fam. nov.</title>
        <authorList>
            <person name="Albuquerque L."/>
            <person name="Polonia A.R.M."/>
            <person name="Barroso C."/>
            <person name="Froufe H.J.C."/>
            <person name="Lage O."/>
            <person name="Lobo-Da-Cunha A."/>
            <person name="Egas C."/>
            <person name="Da Costa M.S."/>
        </authorList>
    </citation>
    <scope>NUCLEOTIDE SEQUENCE [LARGE SCALE GENOMIC DNA]</scope>
    <source>
        <strain evidence="5 6">SPSPC-11</strain>
    </source>
</reference>
<dbReference type="EMBL" id="NKXO01000013">
    <property type="protein sequence ID" value="PKQ69956.1"/>
    <property type="molecule type" value="Genomic_DNA"/>
</dbReference>
<name>A0A2N3II31_9BACT</name>
<keyword evidence="2 3" id="KW-0690">Ribosome biogenesis</keyword>
<protein>
    <recommendedName>
        <fullName evidence="3">Ribosome maturation factor RimP</fullName>
    </recommendedName>
</protein>
<dbReference type="InterPro" id="IPR035956">
    <property type="entry name" value="RimP_N_sf"/>
</dbReference>
<organism evidence="5 6">
    <name type="scientific">Raineya orbicola</name>
    <dbReference type="NCBI Taxonomy" id="2016530"/>
    <lineage>
        <taxon>Bacteria</taxon>
        <taxon>Pseudomonadati</taxon>
        <taxon>Bacteroidota</taxon>
        <taxon>Cytophagia</taxon>
        <taxon>Cytophagales</taxon>
        <taxon>Raineyaceae</taxon>
        <taxon>Raineya</taxon>
    </lineage>
</organism>
<dbReference type="AlphaFoldDB" id="A0A2N3II31"/>
<evidence type="ECO:0000313" key="6">
    <source>
        <dbReference type="Proteomes" id="UP000233387"/>
    </source>
</evidence>
<sequence>MNTETLKQNIWQATENLLEKEFFVVDVLIKELKEKLKVSVLLDGDKGVNIEVCAKTSRALGNIIEEQNWIESKYILEVSSPGAENPLKMLRQLPQHIGRTLQIATKDGKIIEGVLKNVEGNQIVVEQSIGKGKKMQKIVHQIDWNEIITAKVVISFK</sequence>
<dbReference type="GO" id="GO:0000028">
    <property type="term" value="P:ribosomal small subunit assembly"/>
    <property type="evidence" value="ECO:0007669"/>
    <property type="project" value="TreeGrafter"/>
</dbReference>